<dbReference type="EMBL" id="AP006861">
    <property type="protein sequence ID" value="BAE81427.1"/>
    <property type="molecule type" value="Genomic_DNA"/>
</dbReference>
<name>Q253W1_CHLFF</name>
<keyword evidence="2" id="KW-1185">Reference proteome</keyword>
<dbReference type="Proteomes" id="UP000001260">
    <property type="component" value="Chromosome"/>
</dbReference>
<dbReference type="HOGENOM" id="CLU_3078096_0_0_0"/>
<protein>
    <submittedName>
        <fullName evidence="1">Uncharacterized protein</fullName>
    </submittedName>
</protein>
<proteinExistence type="predicted"/>
<evidence type="ECO:0000313" key="1">
    <source>
        <dbReference type="EMBL" id="BAE81427.1"/>
    </source>
</evidence>
<accession>Q253W1</accession>
<dbReference type="AlphaFoldDB" id="Q253W1"/>
<organism evidence="1 2">
    <name type="scientific">Chlamydia felis (strain Fe/C-56)</name>
    <name type="common">Chlamydophila felis</name>
    <dbReference type="NCBI Taxonomy" id="264202"/>
    <lineage>
        <taxon>Bacteria</taxon>
        <taxon>Pseudomonadati</taxon>
        <taxon>Chlamydiota</taxon>
        <taxon>Chlamydiia</taxon>
        <taxon>Chlamydiales</taxon>
        <taxon>Chlamydiaceae</taxon>
        <taxon>Chlamydia/Chlamydophila group</taxon>
        <taxon>Chlamydia</taxon>
    </lineage>
</organism>
<gene>
    <name evidence="1" type="ordered locus">CF0655</name>
</gene>
<reference evidence="1 2" key="1">
    <citation type="journal article" date="2006" name="DNA Res.">
        <title>Genome sequence of the cat pathogen, Chlamydophila felis.</title>
        <authorList>
            <person name="Azuma Y."/>
            <person name="Hirakawa H."/>
            <person name="Yamashita A."/>
            <person name="Cai Y."/>
            <person name="Rahman M.A."/>
            <person name="Suzuki H."/>
            <person name="Mitaku S."/>
            <person name="Toh H."/>
            <person name="Goto S."/>
            <person name="Murakami T."/>
            <person name="Sugi K."/>
            <person name="Hayashi H."/>
            <person name="Fukushi H."/>
            <person name="Hattori M."/>
            <person name="Kuhara S."/>
            <person name="Shirai M."/>
        </authorList>
    </citation>
    <scope>NUCLEOTIDE SEQUENCE [LARGE SCALE GENOMIC DNA]</scope>
    <source>
        <strain evidence="1 2">Fe/C-56</strain>
    </source>
</reference>
<sequence>MKQLIYIITLLFQLIIKKDLRDIKRKSFHQKKETEPYKALSLMFFFFFLNTF</sequence>
<dbReference type="KEGG" id="cfe:BAE81427.1"/>
<evidence type="ECO:0000313" key="2">
    <source>
        <dbReference type="Proteomes" id="UP000001260"/>
    </source>
</evidence>